<dbReference type="OrthoDB" id="9821932at2"/>
<dbReference type="Proteomes" id="UP000318437">
    <property type="component" value="Unassembled WGS sequence"/>
</dbReference>
<comment type="caution">
    <text evidence="1">The sequence shown here is derived from an EMBL/GenBank/DDBJ whole genome shotgun (WGS) entry which is preliminary data.</text>
</comment>
<organism evidence="1 2">
    <name type="scientific">Bythopirellula polymerisocia</name>
    <dbReference type="NCBI Taxonomy" id="2528003"/>
    <lineage>
        <taxon>Bacteria</taxon>
        <taxon>Pseudomonadati</taxon>
        <taxon>Planctomycetota</taxon>
        <taxon>Planctomycetia</taxon>
        <taxon>Pirellulales</taxon>
        <taxon>Lacipirellulaceae</taxon>
        <taxon>Bythopirellula</taxon>
    </lineage>
</organism>
<proteinExistence type="predicted"/>
<dbReference type="EMBL" id="SJPS01000006">
    <property type="protein sequence ID" value="TWU23778.1"/>
    <property type="molecule type" value="Genomic_DNA"/>
</dbReference>
<dbReference type="AlphaFoldDB" id="A0A5C6CHE2"/>
<accession>A0A5C6CHE2</accession>
<name>A0A5C6CHE2_9BACT</name>
<gene>
    <name evidence="1" type="ORF">Pla144_39530</name>
</gene>
<reference evidence="1 2" key="1">
    <citation type="submission" date="2019-02" db="EMBL/GenBank/DDBJ databases">
        <title>Deep-cultivation of Planctomycetes and their phenomic and genomic characterization uncovers novel biology.</title>
        <authorList>
            <person name="Wiegand S."/>
            <person name="Jogler M."/>
            <person name="Boedeker C."/>
            <person name="Pinto D."/>
            <person name="Vollmers J."/>
            <person name="Rivas-Marin E."/>
            <person name="Kohn T."/>
            <person name="Peeters S.H."/>
            <person name="Heuer A."/>
            <person name="Rast P."/>
            <person name="Oberbeckmann S."/>
            <person name="Bunk B."/>
            <person name="Jeske O."/>
            <person name="Meyerdierks A."/>
            <person name="Storesund J.E."/>
            <person name="Kallscheuer N."/>
            <person name="Luecker S."/>
            <person name="Lage O.M."/>
            <person name="Pohl T."/>
            <person name="Merkel B.J."/>
            <person name="Hornburger P."/>
            <person name="Mueller R.-W."/>
            <person name="Bruemmer F."/>
            <person name="Labrenz M."/>
            <person name="Spormann A.M."/>
            <person name="Op Den Camp H."/>
            <person name="Overmann J."/>
            <person name="Amann R."/>
            <person name="Jetten M.S.M."/>
            <person name="Mascher T."/>
            <person name="Medema M.H."/>
            <person name="Devos D.P."/>
            <person name="Kaster A.-K."/>
            <person name="Ovreas L."/>
            <person name="Rohde M."/>
            <person name="Galperin M.Y."/>
            <person name="Jogler C."/>
        </authorList>
    </citation>
    <scope>NUCLEOTIDE SEQUENCE [LARGE SCALE GENOMIC DNA]</scope>
    <source>
        <strain evidence="1 2">Pla144</strain>
    </source>
</reference>
<evidence type="ECO:0000313" key="2">
    <source>
        <dbReference type="Proteomes" id="UP000318437"/>
    </source>
</evidence>
<keyword evidence="2" id="KW-1185">Reference proteome</keyword>
<protein>
    <submittedName>
        <fullName evidence="1">Uncharacterized protein</fullName>
    </submittedName>
</protein>
<dbReference type="RefSeq" id="WP_146452258.1">
    <property type="nucleotide sequence ID" value="NZ_SJPS01000006.1"/>
</dbReference>
<sequence length="252" mass="27154">MKLAHTAPRVAFVIQLQTQGTATDVARIQHVVHLFRGHRIPCTWSVAGCCSLESIQHKGILQSTDNLALTFGHENSTAQSSSGLFRDTLRKRLAAMRACSGAEIHLVAGDPTTLRSHAAILAEQGIRAVLSSSEQQSLSSSHSPLPCGLWQMNFGAMIPRRSWLARFVAGNQSVLRQVTKLSALDQPLLVSIDASAVAHTSARSLQQLDKLLQSISLCASRQQVNVVTVGEIVVELSAGRVSRPQQSILRAA</sequence>
<evidence type="ECO:0000313" key="1">
    <source>
        <dbReference type="EMBL" id="TWU23778.1"/>
    </source>
</evidence>